<proteinExistence type="predicted"/>
<evidence type="ECO:0000256" key="1">
    <source>
        <dbReference type="SAM" id="Phobius"/>
    </source>
</evidence>
<feature type="transmembrane region" description="Helical" evidence="1">
    <location>
        <begin position="91"/>
        <end position="112"/>
    </location>
</feature>
<dbReference type="Proteomes" id="UP000034013">
    <property type="component" value="Unassembled WGS sequence"/>
</dbReference>
<evidence type="ECO:0000313" key="2">
    <source>
        <dbReference type="EMBL" id="KKR73348.1"/>
    </source>
</evidence>
<name>A0A0G0T8M3_9BACT</name>
<protein>
    <submittedName>
        <fullName evidence="2">Cytochrome c biogenesis protein transmembrane region</fullName>
    </submittedName>
</protein>
<dbReference type="InterPro" id="IPR051790">
    <property type="entry name" value="Cytochrome_c-biogenesis_DsbD"/>
</dbReference>
<keyword evidence="1" id="KW-1133">Transmembrane helix</keyword>
<feature type="transmembrane region" description="Helical" evidence="1">
    <location>
        <begin position="259"/>
        <end position="276"/>
    </location>
</feature>
<dbReference type="EMBL" id="LBZO01000023">
    <property type="protein sequence ID" value="KKR73348.1"/>
    <property type="molecule type" value="Genomic_DNA"/>
</dbReference>
<comment type="caution">
    <text evidence="2">The sequence shown here is derived from an EMBL/GenBank/DDBJ whole genome shotgun (WGS) entry which is preliminary data.</text>
</comment>
<feature type="transmembrane region" description="Helical" evidence="1">
    <location>
        <begin position="133"/>
        <end position="155"/>
    </location>
</feature>
<reference evidence="2 3" key="1">
    <citation type="journal article" date="2015" name="Nature">
        <title>rRNA introns, odd ribosomes, and small enigmatic genomes across a large radiation of phyla.</title>
        <authorList>
            <person name="Brown C.T."/>
            <person name="Hug L.A."/>
            <person name="Thomas B.C."/>
            <person name="Sharon I."/>
            <person name="Castelle C.J."/>
            <person name="Singh A."/>
            <person name="Wilkins M.J."/>
            <person name="Williams K.H."/>
            <person name="Banfield J.F."/>
        </authorList>
    </citation>
    <scope>NUCLEOTIDE SEQUENCE [LARGE SCALE GENOMIC DNA]</scope>
</reference>
<dbReference type="PANTHER" id="PTHR31272">
    <property type="entry name" value="CYTOCHROME C-TYPE BIOGENESIS PROTEIN HI_1454-RELATED"/>
    <property type="match status" value="1"/>
</dbReference>
<keyword evidence="1 2" id="KW-0812">Transmembrane</keyword>
<organism evidence="2 3">
    <name type="scientific">Candidatus Woesebacteria bacterium GW2011_GWA2_40_7</name>
    <dbReference type="NCBI Taxonomy" id="1618562"/>
    <lineage>
        <taxon>Bacteria</taxon>
        <taxon>Candidatus Woeseibacteriota</taxon>
    </lineage>
</organism>
<dbReference type="PANTHER" id="PTHR31272:SF9">
    <property type="entry name" value="BLL1027 PROTEIN"/>
    <property type="match status" value="1"/>
</dbReference>
<feature type="transmembrane region" description="Helical" evidence="1">
    <location>
        <begin position="56"/>
        <end position="85"/>
    </location>
</feature>
<keyword evidence="1" id="KW-0472">Membrane</keyword>
<gene>
    <name evidence="2" type="ORF">UU16_C0023G0013</name>
</gene>
<feature type="transmembrane region" description="Helical" evidence="1">
    <location>
        <begin position="6"/>
        <end position="35"/>
    </location>
</feature>
<feature type="transmembrane region" description="Helical" evidence="1">
    <location>
        <begin position="210"/>
        <end position="228"/>
    </location>
</feature>
<dbReference type="AlphaFoldDB" id="A0A0G0T8M3"/>
<accession>A0A0G0T8M3</accession>
<evidence type="ECO:0000313" key="3">
    <source>
        <dbReference type="Proteomes" id="UP000034013"/>
    </source>
</evidence>
<sequence length="283" mass="31389">MNMDTNFLFGISLTASFLAGVLALFAPCCITFLFPSYLGTIFKSSSAKASEGRGKTMFYTVIFAIGIAFVLVPIALGLRFAILFLDSYHLQIYYFGAFVMFLMGIMTLKPILHLPQMFHVSGIRGKRVNTASVFGLGLMSGLTSACCAPVLFAAVTLTSLSPSLFQAFIVSLAYVIGIVLPLFIMSMFYEKAVSKIGGSNRQKIYNVLRYAGSAIFFITSIVIAILNFQGKLQMDESRGYGQKIRMIVFEVSKYFQNPLVDLLVFGLIVFIFYKLLKYKNDKN</sequence>
<feature type="transmembrane region" description="Helical" evidence="1">
    <location>
        <begin position="167"/>
        <end position="189"/>
    </location>
</feature>